<keyword evidence="2" id="KW-1185">Reference proteome</keyword>
<evidence type="ECO:0000313" key="1">
    <source>
        <dbReference type="EMBL" id="GBP42017.1"/>
    </source>
</evidence>
<organism evidence="1 2">
    <name type="scientific">Eumeta variegata</name>
    <name type="common">Bagworm moth</name>
    <name type="synonym">Eumeta japonica</name>
    <dbReference type="NCBI Taxonomy" id="151549"/>
    <lineage>
        <taxon>Eukaryota</taxon>
        <taxon>Metazoa</taxon>
        <taxon>Ecdysozoa</taxon>
        <taxon>Arthropoda</taxon>
        <taxon>Hexapoda</taxon>
        <taxon>Insecta</taxon>
        <taxon>Pterygota</taxon>
        <taxon>Neoptera</taxon>
        <taxon>Endopterygota</taxon>
        <taxon>Lepidoptera</taxon>
        <taxon>Glossata</taxon>
        <taxon>Ditrysia</taxon>
        <taxon>Tineoidea</taxon>
        <taxon>Psychidae</taxon>
        <taxon>Oiketicinae</taxon>
        <taxon>Eumeta</taxon>
    </lineage>
</organism>
<name>A0A4C1VVZ2_EUMVA</name>
<accession>A0A4C1VVZ2</accession>
<dbReference type="Proteomes" id="UP000299102">
    <property type="component" value="Unassembled WGS sequence"/>
</dbReference>
<protein>
    <submittedName>
        <fullName evidence="1">Uncharacterized protein</fullName>
    </submittedName>
</protein>
<gene>
    <name evidence="1" type="ORF">EVAR_95016_1</name>
</gene>
<proteinExistence type="predicted"/>
<reference evidence="1 2" key="1">
    <citation type="journal article" date="2019" name="Commun. Biol.">
        <title>The bagworm genome reveals a unique fibroin gene that provides high tensile strength.</title>
        <authorList>
            <person name="Kono N."/>
            <person name="Nakamura H."/>
            <person name="Ohtoshi R."/>
            <person name="Tomita M."/>
            <person name="Numata K."/>
            <person name="Arakawa K."/>
        </authorList>
    </citation>
    <scope>NUCLEOTIDE SEQUENCE [LARGE SCALE GENOMIC DNA]</scope>
</reference>
<sequence length="146" mass="16615">MVRARRVSCRPFPCGYFNFDSSSSLSDVPETDSDFRQTSELNSALHWPIGRDWIYIASDISFKAKITKVKCERLRSLDLKPPALAREGLALLTTVVHRCDVNICQHRREISEDNKDMLMILPEQRPDVRPGVVSFNPDVSCGQSFN</sequence>
<dbReference type="EMBL" id="BGZK01000410">
    <property type="protein sequence ID" value="GBP42017.1"/>
    <property type="molecule type" value="Genomic_DNA"/>
</dbReference>
<comment type="caution">
    <text evidence="1">The sequence shown here is derived from an EMBL/GenBank/DDBJ whole genome shotgun (WGS) entry which is preliminary data.</text>
</comment>
<dbReference type="AlphaFoldDB" id="A0A4C1VVZ2"/>
<evidence type="ECO:0000313" key="2">
    <source>
        <dbReference type="Proteomes" id="UP000299102"/>
    </source>
</evidence>